<feature type="transmembrane region" description="Helical" evidence="10">
    <location>
        <begin position="231"/>
        <end position="252"/>
    </location>
</feature>
<accession>A0A1W1XWE6</accession>
<dbReference type="EMBL" id="FWXH01000023">
    <property type="protein sequence ID" value="SMC28289.1"/>
    <property type="molecule type" value="Genomic_DNA"/>
</dbReference>
<proteinExistence type="predicted"/>
<dbReference type="OrthoDB" id="9812438at2"/>
<dbReference type="Proteomes" id="UP000192468">
    <property type="component" value="Unassembled WGS sequence"/>
</dbReference>
<dbReference type="GO" id="GO:0034707">
    <property type="term" value="C:chloride channel complex"/>
    <property type="evidence" value="ECO:0007669"/>
    <property type="project" value="UniProtKB-KW"/>
</dbReference>
<keyword evidence="7" id="KW-0869">Chloride channel</keyword>
<organism evidence="11 12">
    <name type="scientific">Clostridium acidisoli DSM 12555</name>
    <dbReference type="NCBI Taxonomy" id="1121291"/>
    <lineage>
        <taxon>Bacteria</taxon>
        <taxon>Bacillati</taxon>
        <taxon>Bacillota</taxon>
        <taxon>Clostridia</taxon>
        <taxon>Eubacteriales</taxon>
        <taxon>Clostridiaceae</taxon>
        <taxon>Clostridium</taxon>
    </lineage>
</organism>
<dbReference type="Gene3D" id="1.10.3080.10">
    <property type="entry name" value="Clc chloride channel"/>
    <property type="match status" value="1"/>
</dbReference>
<dbReference type="CDD" id="cd01031">
    <property type="entry name" value="EriC"/>
    <property type="match status" value="1"/>
</dbReference>
<keyword evidence="6 10" id="KW-0472">Membrane</keyword>
<evidence type="ECO:0000256" key="6">
    <source>
        <dbReference type="ARBA" id="ARBA00023136"/>
    </source>
</evidence>
<keyword evidence="2" id="KW-0813">Transport</keyword>
<feature type="transmembrane region" description="Helical" evidence="10">
    <location>
        <begin position="330"/>
        <end position="347"/>
    </location>
</feature>
<dbReference type="RefSeq" id="WP_084117462.1">
    <property type="nucleotide sequence ID" value="NZ_FWXH01000023.1"/>
</dbReference>
<dbReference type="GO" id="GO:0005254">
    <property type="term" value="F:chloride channel activity"/>
    <property type="evidence" value="ECO:0007669"/>
    <property type="project" value="UniProtKB-KW"/>
</dbReference>
<feature type="transmembrane region" description="Helical" evidence="10">
    <location>
        <begin position="192"/>
        <end position="211"/>
    </location>
</feature>
<sequence length="434" mass="47376">MKRNNKILLNLRSFEMKILIESIIVGLFSGIIIVLYRLMIEKSFSITAHIYSNISSNKFFIPLWIMGFVLAGFVVGFIVKKQPIISGSGIPQMEGALTDKMEISWWRLIVWKFIGGIICLAAGLSLGREGPSVQMGSALGQGFSKILKRLKTEEKYLITSGASAGLSAAFNAPIAGGIFALEEVHKKISSKIMVSAFAASITAALVSKYFFGLKPMFNVENMKALPLKYYVYLIGLGIILGVMGVIFNKSLYKSQDIYGKLKNMPIYIKTIIPFLMAALLWIFLPQVLGGGEDLVNNLLAVPISFKLLIVVLIVKFIFTMISYGSAVPGGIFLPLLAIGAIIGLIYADIIHGLFGFSNIYAANLIVFSMAGYFAAIVKAPITGIVLIVEMTGSVFALMPMAAVCLVAYVVSDVLNSKPVYEELLERMLEKRKAS</sequence>
<dbReference type="PANTHER" id="PTHR43427">
    <property type="entry name" value="CHLORIDE CHANNEL PROTEIN CLC-E"/>
    <property type="match status" value="1"/>
</dbReference>
<dbReference type="InterPro" id="IPR001807">
    <property type="entry name" value="ClC"/>
</dbReference>
<evidence type="ECO:0000256" key="1">
    <source>
        <dbReference type="ARBA" id="ARBA00004141"/>
    </source>
</evidence>
<dbReference type="InterPro" id="IPR014743">
    <property type="entry name" value="Cl-channel_core"/>
</dbReference>
<dbReference type="PANTHER" id="PTHR43427:SF6">
    <property type="entry name" value="CHLORIDE CHANNEL PROTEIN CLC-E"/>
    <property type="match status" value="1"/>
</dbReference>
<feature type="transmembrane region" description="Helical" evidence="10">
    <location>
        <begin position="264"/>
        <end position="284"/>
    </location>
</feature>
<feature type="transmembrane region" description="Helical" evidence="10">
    <location>
        <begin position="156"/>
        <end position="180"/>
    </location>
</feature>
<dbReference type="STRING" id="1121291.SAMN02745134_03459"/>
<evidence type="ECO:0000256" key="5">
    <source>
        <dbReference type="ARBA" id="ARBA00023065"/>
    </source>
</evidence>
<keyword evidence="4 10" id="KW-1133">Transmembrane helix</keyword>
<gene>
    <name evidence="11" type="ORF">SAMN02745134_03459</name>
</gene>
<dbReference type="NCBIfam" id="NF003640">
    <property type="entry name" value="PRK05277.1"/>
    <property type="match status" value="1"/>
</dbReference>
<feature type="transmembrane region" description="Helical" evidence="10">
    <location>
        <begin position="20"/>
        <end position="39"/>
    </location>
</feature>
<feature type="transmembrane region" description="Helical" evidence="10">
    <location>
        <begin position="384"/>
        <end position="410"/>
    </location>
</feature>
<dbReference type="PRINTS" id="PR00762">
    <property type="entry name" value="CLCHANNEL"/>
</dbReference>
<feature type="transmembrane region" description="Helical" evidence="10">
    <location>
        <begin position="59"/>
        <end position="79"/>
    </location>
</feature>
<dbReference type="Pfam" id="PF00654">
    <property type="entry name" value="Voltage_CLC"/>
    <property type="match status" value="1"/>
</dbReference>
<feature type="transmembrane region" description="Helical" evidence="10">
    <location>
        <begin position="109"/>
        <end position="127"/>
    </location>
</feature>
<evidence type="ECO:0000256" key="2">
    <source>
        <dbReference type="ARBA" id="ARBA00022448"/>
    </source>
</evidence>
<keyword evidence="3 10" id="KW-0812">Transmembrane</keyword>
<evidence type="ECO:0000256" key="9">
    <source>
        <dbReference type="ARBA" id="ARBA00023303"/>
    </source>
</evidence>
<dbReference type="AlphaFoldDB" id="A0A1W1XWE6"/>
<feature type="transmembrane region" description="Helical" evidence="10">
    <location>
        <begin position="299"/>
        <end position="318"/>
    </location>
</feature>
<evidence type="ECO:0000313" key="11">
    <source>
        <dbReference type="EMBL" id="SMC28289.1"/>
    </source>
</evidence>
<keyword evidence="5" id="KW-0406">Ion transport</keyword>
<keyword evidence="8" id="KW-0868">Chloride</keyword>
<evidence type="ECO:0000256" key="8">
    <source>
        <dbReference type="ARBA" id="ARBA00023214"/>
    </source>
</evidence>
<dbReference type="SUPFAM" id="SSF81340">
    <property type="entry name" value="Clc chloride channel"/>
    <property type="match status" value="1"/>
</dbReference>
<dbReference type="InterPro" id="IPR050368">
    <property type="entry name" value="ClC-type_chloride_channel"/>
</dbReference>
<evidence type="ECO:0000256" key="3">
    <source>
        <dbReference type="ARBA" id="ARBA00022692"/>
    </source>
</evidence>
<comment type="subcellular location">
    <subcellularLocation>
        <location evidence="1">Membrane</location>
        <topology evidence="1">Multi-pass membrane protein</topology>
    </subcellularLocation>
</comment>
<evidence type="ECO:0000256" key="4">
    <source>
        <dbReference type="ARBA" id="ARBA00022989"/>
    </source>
</evidence>
<name>A0A1W1XWE6_9CLOT</name>
<feature type="transmembrane region" description="Helical" evidence="10">
    <location>
        <begin position="359"/>
        <end position="377"/>
    </location>
</feature>
<evidence type="ECO:0000256" key="10">
    <source>
        <dbReference type="SAM" id="Phobius"/>
    </source>
</evidence>
<evidence type="ECO:0000256" key="7">
    <source>
        <dbReference type="ARBA" id="ARBA00023173"/>
    </source>
</evidence>
<keyword evidence="9" id="KW-0407">Ion channel</keyword>
<evidence type="ECO:0000313" key="12">
    <source>
        <dbReference type="Proteomes" id="UP000192468"/>
    </source>
</evidence>
<reference evidence="11 12" key="1">
    <citation type="submission" date="2017-04" db="EMBL/GenBank/DDBJ databases">
        <authorList>
            <person name="Afonso C.L."/>
            <person name="Miller P.J."/>
            <person name="Scott M.A."/>
            <person name="Spackman E."/>
            <person name="Goraichik I."/>
            <person name="Dimitrov K.M."/>
            <person name="Suarez D.L."/>
            <person name="Swayne D.E."/>
        </authorList>
    </citation>
    <scope>NUCLEOTIDE SEQUENCE [LARGE SCALE GENOMIC DNA]</scope>
    <source>
        <strain evidence="11 12">DSM 12555</strain>
    </source>
</reference>
<keyword evidence="12" id="KW-1185">Reference proteome</keyword>
<protein>
    <submittedName>
        <fullName evidence="11">H+/Cl-antiporter ClcA</fullName>
    </submittedName>
</protein>